<evidence type="ECO:0000256" key="1">
    <source>
        <dbReference type="SAM" id="MobiDB-lite"/>
    </source>
</evidence>
<dbReference type="PANTHER" id="PTHR47481">
    <property type="match status" value="1"/>
</dbReference>
<feature type="compositionally biased region" description="Polar residues" evidence="1">
    <location>
        <begin position="247"/>
        <end position="263"/>
    </location>
</feature>
<reference evidence="3" key="1">
    <citation type="submission" date="2018-11" db="EMBL/GenBank/DDBJ databases">
        <authorList>
            <person name="Grassa J C."/>
        </authorList>
    </citation>
    <scope>NUCLEOTIDE SEQUENCE [LARGE SCALE GENOMIC DNA]</scope>
</reference>
<accession>A0A803Q5W2</accession>
<feature type="compositionally biased region" description="Polar residues" evidence="1">
    <location>
        <begin position="152"/>
        <end position="204"/>
    </location>
</feature>
<dbReference type="Proteomes" id="UP000596661">
    <property type="component" value="Chromosome 7"/>
</dbReference>
<protein>
    <recommendedName>
        <fullName evidence="2">Reverse transcriptase Ty1/copia-type domain-containing protein</fullName>
    </recommendedName>
</protein>
<dbReference type="EMBL" id="UZAU01000640">
    <property type="status" value="NOT_ANNOTATED_CDS"/>
    <property type="molecule type" value="Genomic_DNA"/>
</dbReference>
<name>A0A803Q5W2_CANSA</name>
<dbReference type="Pfam" id="PF14223">
    <property type="entry name" value="Retrotran_gag_2"/>
    <property type="match status" value="1"/>
</dbReference>
<reference evidence="3" key="2">
    <citation type="submission" date="2021-03" db="UniProtKB">
        <authorList>
            <consortium name="EnsemblPlants"/>
        </authorList>
    </citation>
    <scope>IDENTIFICATION</scope>
</reference>
<dbReference type="InterPro" id="IPR013103">
    <property type="entry name" value="RVT_2"/>
</dbReference>
<dbReference type="AlphaFoldDB" id="A0A803Q5W2"/>
<organism evidence="3 4">
    <name type="scientific">Cannabis sativa</name>
    <name type="common">Hemp</name>
    <name type="synonym">Marijuana</name>
    <dbReference type="NCBI Taxonomy" id="3483"/>
    <lineage>
        <taxon>Eukaryota</taxon>
        <taxon>Viridiplantae</taxon>
        <taxon>Streptophyta</taxon>
        <taxon>Embryophyta</taxon>
        <taxon>Tracheophyta</taxon>
        <taxon>Spermatophyta</taxon>
        <taxon>Magnoliopsida</taxon>
        <taxon>eudicotyledons</taxon>
        <taxon>Gunneridae</taxon>
        <taxon>Pentapetalae</taxon>
        <taxon>rosids</taxon>
        <taxon>fabids</taxon>
        <taxon>Rosales</taxon>
        <taxon>Cannabaceae</taxon>
        <taxon>Cannabis</taxon>
    </lineage>
</organism>
<feature type="compositionally biased region" description="Low complexity" evidence="1">
    <location>
        <begin position="235"/>
        <end position="246"/>
    </location>
</feature>
<dbReference type="PANTHER" id="PTHR47481:SF22">
    <property type="entry name" value="RETROTRANSPOSON GAG DOMAIN-CONTAINING PROTEIN"/>
    <property type="match status" value="1"/>
</dbReference>
<proteinExistence type="predicted"/>
<dbReference type="Pfam" id="PF07727">
    <property type="entry name" value="RVT_2"/>
    <property type="match status" value="1"/>
</dbReference>
<evidence type="ECO:0000313" key="3">
    <source>
        <dbReference type="EnsemblPlants" id="cds.evm.model.07.651"/>
    </source>
</evidence>
<keyword evidence="4" id="KW-1185">Reference proteome</keyword>
<feature type="region of interest" description="Disordered" evidence="1">
    <location>
        <begin position="152"/>
        <end position="263"/>
    </location>
</feature>
<evidence type="ECO:0000259" key="2">
    <source>
        <dbReference type="Pfam" id="PF07727"/>
    </source>
</evidence>
<sequence>MIYQTYEYWSLMILWYPPKLFLLSISDFVDKVQSITDSLAAVGSPILEQDIILQLLNGLGLEFDSVVSRINARSDLLSLKEVQALLLSHESRLEHHSALTDLTMQMQANMAIGNSRNGTDNLDSSTTYTGAEGLAVGNGTSSFTMPTAFFSTDSNTTMPDTNHINSANDVSEYSIPSVSPTPNLSPTIQSPNHSNTTPQPSSALNILRVEPSNSPPDKISPTTQPAAAEPHHESPSSLPPTDSTTSQPITHNAPISIQETSLPTGTRIHKMVTRSQNGIHKPKSYHAAKHPLYESTLPTEPKTLKATLNNPQWNVAMNQEVLVPYDSSMNVIWCKWINRVKLNSDGSLNRLKSRLVAKGYLQTTGISFDETFSPVVKPITVRLVLSLAISNNWSVVQLDVSNTFLHGTLSETVFMCQPTGFEDTTNPTRV</sequence>
<dbReference type="OMA" id="NHINSAN"/>
<dbReference type="EnsemblPlants" id="evm.model.07.651">
    <property type="protein sequence ID" value="cds.evm.model.07.651"/>
    <property type="gene ID" value="evm.TU.07.651"/>
</dbReference>
<evidence type="ECO:0000313" key="4">
    <source>
        <dbReference type="Proteomes" id="UP000596661"/>
    </source>
</evidence>
<feature type="domain" description="Reverse transcriptase Ty1/copia-type" evidence="2">
    <location>
        <begin position="323"/>
        <end position="428"/>
    </location>
</feature>
<dbReference type="Gramene" id="evm.model.07.651">
    <property type="protein sequence ID" value="cds.evm.model.07.651"/>
    <property type="gene ID" value="evm.TU.07.651"/>
</dbReference>